<dbReference type="PANTHER" id="PTHR28055">
    <property type="entry name" value="ALTERED INHERITANCE OF MITOCHONDRIA PROTEIN 41, MITOCHONDRIAL"/>
    <property type="match status" value="1"/>
</dbReference>
<dbReference type="Pfam" id="PF09424">
    <property type="entry name" value="YqeY"/>
    <property type="match status" value="1"/>
</dbReference>
<evidence type="ECO:0000313" key="1">
    <source>
        <dbReference type="EMBL" id="OGM56562.1"/>
    </source>
</evidence>
<dbReference type="Gene3D" id="1.10.10.410">
    <property type="match status" value="1"/>
</dbReference>
<dbReference type="EMBL" id="MGGZ01000028">
    <property type="protein sequence ID" value="OGM56562.1"/>
    <property type="molecule type" value="Genomic_DNA"/>
</dbReference>
<protein>
    <submittedName>
        <fullName evidence="1">Aspartyl-tRNA amidotransferase</fullName>
    </submittedName>
</protein>
<comment type="caution">
    <text evidence="1">The sequence shown here is derived from an EMBL/GenBank/DDBJ whole genome shotgun (WGS) entry which is preliminary data.</text>
</comment>
<name>A0A1F8AXT2_9BACT</name>
<reference evidence="1 2" key="1">
    <citation type="journal article" date="2016" name="Nat. Commun.">
        <title>Thousands of microbial genomes shed light on interconnected biogeochemical processes in an aquifer system.</title>
        <authorList>
            <person name="Anantharaman K."/>
            <person name="Brown C.T."/>
            <person name="Hug L.A."/>
            <person name="Sharon I."/>
            <person name="Castelle C.J."/>
            <person name="Probst A.J."/>
            <person name="Thomas B.C."/>
            <person name="Singh A."/>
            <person name="Wilkins M.J."/>
            <person name="Karaoz U."/>
            <person name="Brodie E.L."/>
            <person name="Williams K.H."/>
            <person name="Hubbard S.S."/>
            <person name="Banfield J.F."/>
        </authorList>
    </citation>
    <scope>NUCLEOTIDE SEQUENCE [LARGE SCALE GENOMIC DNA]</scope>
</reference>
<dbReference type="GO" id="GO:0016740">
    <property type="term" value="F:transferase activity"/>
    <property type="evidence" value="ECO:0007669"/>
    <property type="project" value="UniProtKB-KW"/>
</dbReference>
<dbReference type="InterPro" id="IPR023168">
    <property type="entry name" value="GatB_Yqey_C_2"/>
</dbReference>
<dbReference type="Proteomes" id="UP000178313">
    <property type="component" value="Unassembled WGS sequence"/>
</dbReference>
<dbReference type="SUPFAM" id="SSF89095">
    <property type="entry name" value="GatB/YqeY motif"/>
    <property type="match status" value="1"/>
</dbReference>
<dbReference type="InterPro" id="IPR042184">
    <property type="entry name" value="YqeY/Aim41_N"/>
</dbReference>
<keyword evidence="1" id="KW-0808">Transferase</keyword>
<sequence length="147" mass="16255">MIAETLQAKIGEALKAKDEIRLSTLRLLSSAFNYEFIAKQHKLSEEEEIAVIQREIKKRRDAIEAYEKGGANDRAEKEKKEMEILQEFLPEQLSDEDLAKLVDEAVAETGAKSLPDMGKVMGAIMPKVGGRADGGRISALVKARLQG</sequence>
<dbReference type="InterPro" id="IPR003789">
    <property type="entry name" value="Asn/Gln_tRNA_amidoTrase-B-like"/>
</dbReference>
<accession>A0A1F8AXT2</accession>
<dbReference type="GO" id="GO:0016884">
    <property type="term" value="F:carbon-nitrogen ligase activity, with glutamine as amido-N-donor"/>
    <property type="evidence" value="ECO:0007669"/>
    <property type="project" value="InterPro"/>
</dbReference>
<dbReference type="PANTHER" id="PTHR28055:SF1">
    <property type="entry name" value="ALTERED INHERITANCE OF MITOCHONDRIA PROTEIN 41, MITOCHONDRIAL"/>
    <property type="match status" value="1"/>
</dbReference>
<proteinExistence type="predicted"/>
<evidence type="ECO:0000313" key="2">
    <source>
        <dbReference type="Proteomes" id="UP000178313"/>
    </source>
</evidence>
<dbReference type="AlphaFoldDB" id="A0A1F8AXT2"/>
<dbReference type="STRING" id="1802513.A3E46_00990"/>
<organism evidence="1 2">
    <name type="scientific">Candidatus Woesebacteria bacterium RIFCSPHIGHO2_12_FULL_46_16</name>
    <dbReference type="NCBI Taxonomy" id="1802513"/>
    <lineage>
        <taxon>Bacteria</taxon>
        <taxon>Candidatus Woeseibacteriota</taxon>
    </lineage>
</organism>
<gene>
    <name evidence="1" type="ORF">A3E46_00990</name>
</gene>
<dbReference type="Gene3D" id="1.10.1510.10">
    <property type="entry name" value="Uncharacterised protein YqeY/AIM41 PF09424, N-terminal domain"/>
    <property type="match status" value="1"/>
</dbReference>
<dbReference type="InterPro" id="IPR019004">
    <property type="entry name" value="YqeY/Aim41"/>
</dbReference>